<protein>
    <submittedName>
        <fullName evidence="3">Proline-specific peptidase</fullName>
    </submittedName>
</protein>
<dbReference type="RefSeq" id="WP_089716317.1">
    <property type="nucleotide sequence ID" value="NZ_FNEH01000004.1"/>
</dbReference>
<dbReference type="PRINTS" id="PR00111">
    <property type="entry name" value="ABHYDROLASE"/>
</dbReference>
<dbReference type="PANTHER" id="PTHR43798">
    <property type="entry name" value="MONOACYLGLYCEROL LIPASE"/>
    <property type="match status" value="1"/>
</dbReference>
<dbReference type="InterPro" id="IPR000073">
    <property type="entry name" value="AB_hydrolase_1"/>
</dbReference>
<proteinExistence type="predicted"/>
<feature type="domain" description="AB hydrolase-1" evidence="2">
    <location>
        <begin position="22"/>
        <end position="252"/>
    </location>
</feature>
<dbReference type="GO" id="GO:0016020">
    <property type="term" value="C:membrane"/>
    <property type="evidence" value="ECO:0007669"/>
    <property type="project" value="TreeGrafter"/>
</dbReference>
<evidence type="ECO:0000313" key="3">
    <source>
        <dbReference type="EMBL" id="SDI28155.1"/>
    </source>
</evidence>
<evidence type="ECO:0000256" key="1">
    <source>
        <dbReference type="ARBA" id="ARBA00022801"/>
    </source>
</evidence>
<sequence length="268" mass="30767">MPKTKINGVNINYQLDGNGEQTIVILNGIMMSCNSWEDFVPVYTEKGFKLLRMDFRDQGASDKYKQDYDIQIHVDDLKMILDKLEIDTVHLVGVSYGAMVAMLFELKYPEMVDSLILSNTEARVTNFLKSISDVWEIAAAANDGRKFFKLSMPYIYSDYFYNNNLDWLQEREDQLAKTLDQDWFEALIRLSKSSKNFDIFDQISNISSPTLLIAADRDILTPVKEMRKMQAEIPESNLLIIKNAGHAAFYEKMNEFNTAVLGFIGLNC</sequence>
<dbReference type="SUPFAM" id="SSF53474">
    <property type="entry name" value="alpha/beta-Hydrolases"/>
    <property type="match status" value="1"/>
</dbReference>
<dbReference type="EMBL" id="FNEH01000004">
    <property type="protein sequence ID" value="SDI28155.1"/>
    <property type="molecule type" value="Genomic_DNA"/>
</dbReference>
<dbReference type="InterPro" id="IPR029058">
    <property type="entry name" value="AB_hydrolase_fold"/>
</dbReference>
<dbReference type="Proteomes" id="UP000198945">
    <property type="component" value="Unassembled WGS sequence"/>
</dbReference>
<dbReference type="PROSITE" id="PS51257">
    <property type="entry name" value="PROKAR_LIPOPROTEIN"/>
    <property type="match status" value="1"/>
</dbReference>
<keyword evidence="1" id="KW-0378">Hydrolase</keyword>
<name>A0A1G8JA82_9FIRM</name>
<dbReference type="GO" id="GO:0016787">
    <property type="term" value="F:hydrolase activity"/>
    <property type="evidence" value="ECO:0007669"/>
    <property type="project" value="UniProtKB-KW"/>
</dbReference>
<dbReference type="InterPro" id="IPR050266">
    <property type="entry name" value="AB_hydrolase_sf"/>
</dbReference>
<reference evidence="3 4" key="1">
    <citation type="submission" date="2016-10" db="EMBL/GenBank/DDBJ databases">
        <authorList>
            <person name="de Groot N.N."/>
        </authorList>
    </citation>
    <scope>NUCLEOTIDE SEQUENCE [LARGE SCALE GENOMIC DNA]</scope>
    <source>
        <strain evidence="3 4">WG7</strain>
    </source>
</reference>
<accession>A0A1G8JA82</accession>
<dbReference type="Pfam" id="PF00561">
    <property type="entry name" value="Abhydrolase_1"/>
    <property type="match status" value="1"/>
</dbReference>
<evidence type="ECO:0000313" key="4">
    <source>
        <dbReference type="Proteomes" id="UP000198945"/>
    </source>
</evidence>
<gene>
    <name evidence="3" type="ORF">SAMN04515654_10410</name>
</gene>
<dbReference type="PANTHER" id="PTHR43798:SF31">
    <property type="entry name" value="AB HYDROLASE SUPERFAMILY PROTEIN YCLE"/>
    <property type="match status" value="1"/>
</dbReference>
<organism evidence="3 4">
    <name type="scientific">Halanaerobium congolense</name>
    <dbReference type="NCBI Taxonomy" id="54121"/>
    <lineage>
        <taxon>Bacteria</taxon>
        <taxon>Bacillati</taxon>
        <taxon>Bacillota</taxon>
        <taxon>Clostridia</taxon>
        <taxon>Halanaerobiales</taxon>
        <taxon>Halanaerobiaceae</taxon>
        <taxon>Halanaerobium</taxon>
    </lineage>
</organism>
<dbReference type="Gene3D" id="3.40.50.1820">
    <property type="entry name" value="alpha/beta hydrolase"/>
    <property type="match status" value="1"/>
</dbReference>
<dbReference type="AlphaFoldDB" id="A0A1G8JA82"/>
<evidence type="ECO:0000259" key="2">
    <source>
        <dbReference type="Pfam" id="PF00561"/>
    </source>
</evidence>